<feature type="chain" id="PRO_5040294447" evidence="2">
    <location>
        <begin position="23"/>
        <end position="282"/>
    </location>
</feature>
<reference evidence="3" key="1">
    <citation type="journal article" date="2021" name="Nat. Commun.">
        <title>Genetic determinants of endophytism in the Arabidopsis root mycobiome.</title>
        <authorList>
            <person name="Mesny F."/>
            <person name="Miyauchi S."/>
            <person name="Thiergart T."/>
            <person name="Pickel B."/>
            <person name="Atanasova L."/>
            <person name="Karlsson M."/>
            <person name="Huettel B."/>
            <person name="Barry K.W."/>
            <person name="Haridas S."/>
            <person name="Chen C."/>
            <person name="Bauer D."/>
            <person name="Andreopoulos W."/>
            <person name="Pangilinan J."/>
            <person name="LaButti K."/>
            <person name="Riley R."/>
            <person name="Lipzen A."/>
            <person name="Clum A."/>
            <person name="Drula E."/>
            <person name="Henrissat B."/>
            <person name="Kohler A."/>
            <person name="Grigoriev I.V."/>
            <person name="Martin F.M."/>
            <person name="Hacquard S."/>
        </authorList>
    </citation>
    <scope>NUCLEOTIDE SEQUENCE</scope>
    <source>
        <strain evidence="3">MPI-CAGE-AT-0023</strain>
    </source>
</reference>
<dbReference type="RefSeq" id="XP_046051679.1">
    <property type="nucleotide sequence ID" value="XM_046199037.1"/>
</dbReference>
<evidence type="ECO:0000256" key="1">
    <source>
        <dbReference type="SAM" id="MobiDB-lite"/>
    </source>
</evidence>
<dbReference type="EMBL" id="JAGMUX010000005">
    <property type="protein sequence ID" value="KAH7258971.1"/>
    <property type="molecule type" value="Genomic_DNA"/>
</dbReference>
<dbReference type="OrthoDB" id="5060248at2759"/>
<dbReference type="AlphaFoldDB" id="A0A9P9KJ38"/>
<evidence type="ECO:0000313" key="3">
    <source>
        <dbReference type="EMBL" id="KAH7258971.1"/>
    </source>
</evidence>
<protein>
    <submittedName>
        <fullName evidence="3">Uncharacterized protein</fullName>
    </submittedName>
</protein>
<keyword evidence="4" id="KW-1185">Reference proteome</keyword>
<dbReference type="Proteomes" id="UP000720189">
    <property type="component" value="Unassembled WGS sequence"/>
</dbReference>
<organism evidence="3 4">
    <name type="scientific">Fusarium redolens</name>
    <dbReference type="NCBI Taxonomy" id="48865"/>
    <lineage>
        <taxon>Eukaryota</taxon>
        <taxon>Fungi</taxon>
        <taxon>Dikarya</taxon>
        <taxon>Ascomycota</taxon>
        <taxon>Pezizomycotina</taxon>
        <taxon>Sordariomycetes</taxon>
        <taxon>Hypocreomycetidae</taxon>
        <taxon>Hypocreales</taxon>
        <taxon>Nectriaceae</taxon>
        <taxon>Fusarium</taxon>
        <taxon>Fusarium redolens species complex</taxon>
    </lineage>
</organism>
<evidence type="ECO:0000313" key="4">
    <source>
        <dbReference type="Proteomes" id="UP000720189"/>
    </source>
</evidence>
<comment type="caution">
    <text evidence="3">The sequence shown here is derived from an EMBL/GenBank/DDBJ whole genome shotgun (WGS) entry which is preliminary data.</text>
</comment>
<dbReference type="PROSITE" id="PS51257">
    <property type="entry name" value="PROKAR_LIPOPROTEIN"/>
    <property type="match status" value="1"/>
</dbReference>
<dbReference type="GeneID" id="70228991"/>
<proteinExistence type="predicted"/>
<evidence type="ECO:0000256" key="2">
    <source>
        <dbReference type="SAM" id="SignalP"/>
    </source>
</evidence>
<feature type="signal peptide" evidence="2">
    <location>
        <begin position="1"/>
        <end position="22"/>
    </location>
</feature>
<feature type="region of interest" description="Disordered" evidence="1">
    <location>
        <begin position="26"/>
        <end position="46"/>
    </location>
</feature>
<keyword evidence="2" id="KW-0732">Signal</keyword>
<sequence length="282" mass="32225">MILKPFLSLIILFGLLACLATAAPQPDCPCSRRKGSNGRKGLNARSPMLPGADGWPKYKVKKSDKITLPIWDPIQKKWKMPVQKPAKKGIFDAWKKKSIKELWENLDKEAKLKELDQQRLRDALADSELTIKQISKSPPTINVKFINRSPFRLCFNEYKSPMDAHAFENGLFSIIEEETKNNFAVYNESSETVLDDTKNDRSVILAPNQTVEQNIELPGKNVRKPGNWLRMLKAADRVTVRLEAIWPDIKATEENSTDNTTELGWAYKLYDPFKSNEIELHL</sequence>
<name>A0A9P9KJ38_FUSRE</name>
<accession>A0A9P9KJ38</accession>
<gene>
    <name evidence="3" type="ORF">BKA55DRAFT_687260</name>
</gene>